<sequence>MDSFFGMETSALLQQFPQPKPAAIKHDLSNFYAAAINYLEKWYDFSDNYYKKNVASLALKSKFTFQHLCDAVEVLQIKEKLDLDELYEEYCVTLPCQDEIVARSTPVIEKWSTLLQGTSTPNMSAVASFLCSIPVTNAYVERVFSLMTMAWTDQRNRCSVDLIKCEMQVKSNFAYSCN</sequence>
<evidence type="ECO:0000313" key="3">
    <source>
        <dbReference type="Proteomes" id="UP000438429"/>
    </source>
</evidence>
<protein>
    <recommendedName>
        <fullName evidence="1">HAT C-terminal dimerisation domain-containing protein</fullName>
    </recommendedName>
</protein>
<evidence type="ECO:0000313" key="2">
    <source>
        <dbReference type="EMBL" id="KAF0024962.1"/>
    </source>
</evidence>
<evidence type="ECO:0000259" key="1">
    <source>
        <dbReference type="Pfam" id="PF05699"/>
    </source>
</evidence>
<dbReference type="InterPro" id="IPR012337">
    <property type="entry name" value="RNaseH-like_sf"/>
</dbReference>
<reference evidence="2 3" key="1">
    <citation type="submission" date="2019-06" db="EMBL/GenBank/DDBJ databases">
        <title>Draft genomes of female and male turbot (Scophthalmus maximus).</title>
        <authorList>
            <person name="Xu H."/>
            <person name="Xu X.-W."/>
            <person name="Shao C."/>
            <person name="Chen S."/>
        </authorList>
    </citation>
    <scope>NUCLEOTIDE SEQUENCE [LARGE SCALE GENOMIC DNA]</scope>
    <source>
        <strain evidence="2">Ysfricsl-2016a</strain>
        <tissue evidence="2">Blood</tissue>
    </source>
</reference>
<dbReference type="Pfam" id="PF05699">
    <property type="entry name" value="Dimer_Tnp_hAT"/>
    <property type="match status" value="1"/>
</dbReference>
<accession>A0A6A4S0J3</accession>
<dbReference type="GO" id="GO:0046983">
    <property type="term" value="F:protein dimerization activity"/>
    <property type="evidence" value="ECO:0007669"/>
    <property type="project" value="InterPro"/>
</dbReference>
<feature type="domain" description="HAT C-terminal dimerisation" evidence="1">
    <location>
        <begin position="96"/>
        <end position="159"/>
    </location>
</feature>
<proteinExistence type="predicted"/>
<dbReference type="AlphaFoldDB" id="A0A6A4S0J3"/>
<dbReference type="InterPro" id="IPR008906">
    <property type="entry name" value="HATC_C_dom"/>
</dbReference>
<name>A0A6A4S0J3_SCOMX</name>
<dbReference type="SUPFAM" id="SSF53098">
    <property type="entry name" value="Ribonuclease H-like"/>
    <property type="match status" value="1"/>
</dbReference>
<dbReference type="EMBL" id="VEVO01000020">
    <property type="protein sequence ID" value="KAF0024962.1"/>
    <property type="molecule type" value="Genomic_DNA"/>
</dbReference>
<comment type="caution">
    <text evidence="2">The sequence shown here is derived from an EMBL/GenBank/DDBJ whole genome shotgun (WGS) entry which is preliminary data.</text>
</comment>
<gene>
    <name evidence="2" type="ORF">F2P81_021843</name>
</gene>
<organism evidence="2 3">
    <name type="scientific">Scophthalmus maximus</name>
    <name type="common">Turbot</name>
    <name type="synonym">Psetta maxima</name>
    <dbReference type="NCBI Taxonomy" id="52904"/>
    <lineage>
        <taxon>Eukaryota</taxon>
        <taxon>Metazoa</taxon>
        <taxon>Chordata</taxon>
        <taxon>Craniata</taxon>
        <taxon>Vertebrata</taxon>
        <taxon>Euteleostomi</taxon>
        <taxon>Actinopterygii</taxon>
        <taxon>Neopterygii</taxon>
        <taxon>Teleostei</taxon>
        <taxon>Neoteleostei</taxon>
        <taxon>Acanthomorphata</taxon>
        <taxon>Carangaria</taxon>
        <taxon>Pleuronectiformes</taxon>
        <taxon>Pleuronectoidei</taxon>
        <taxon>Scophthalmidae</taxon>
        <taxon>Scophthalmus</taxon>
    </lineage>
</organism>
<dbReference type="Proteomes" id="UP000438429">
    <property type="component" value="Unassembled WGS sequence"/>
</dbReference>